<evidence type="ECO:0000256" key="2">
    <source>
        <dbReference type="ARBA" id="ARBA00023067"/>
    </source>
</evidence>
<sequence length="92" mass="10306">MTKAEIVSKVAKATGVEKATVNAVVQSFMENVKDSLAKEKPVYLRGFGSFIIKHRAQKTARNILEETTMVIPEHDIPAFKPSKTFIEMIKNK</sequence>
<reference evidence="5" key="1">
    <citation type="submission" date="2020-10" db="EMBL/GenBank/DDBJ databases">
        <authorList>
            <person name="Gilroy R."/>
        </authorList>
    </citation>
    <scope>NUCLEOTIDE SEQUENCE</scope>
    <source>
        <strain evidence="5">10037</strain>
    </source>
</reference>
<dbReference type="SMART" id="SM00411">
    <property type="entry name" value="BHL"/>
    <property type="match status" value="1"/>
</dbReference>
<dbReference type="Pfam" id="PF00216">
    <property type="entry name" value="Bac_DNA_binding"/>
    <property type="match status" value="1"/>
</dbReference>
<dbReference type="GO" id="GO:0030261">
    <property type="term" value="P:chromosome condensation"/>
    <property type="evidence" value="ECO:0007669"/>
    <property type="project" value="UniProtKB-KW"/>
</dbReference>
<keyword evidence="2" id="KW-0226">DNA condensation</keyword>
<proteinExistence type="inferred from homology"/>
<gene>
    <name evidence="5" type="ORF">IAB93_04585</name>
</gene>
<dbReference type="AlphaFoldDB" id="A0A9D9N9A2"/>
<protein>
    <submittedName>
        <fullName evidence="5">HU family DNA-binding protein</fullName>
    </submittedName>
</protein>
<keyword evidence="3 5" id="KW-0238">DNA-binding</keyword>
<dbReference type="PANTHER" id="PTHR33175:SF3">
    <property type="entry name" value="DNA-BINDING PROTEIN HU-BETA"/>
    <property type="match status" value="1"/>
</dbReference>
<reference evidence="5" key="2">
    <citation type="journal article" date="2021" name="PeerJ">
        <title>Extensive microbial diversity within the chicken gut microbiome revealed by metagenomics and culture.</title>
        <authorList>
            <person name="Gilroy R."/>
            <person name="Ravi A."/>
            <person name="Getino M."/>
            <person name="Pursley I."/>
            <person name="Horton D.L."/>
            <person name="Alikhan N.F."/>
            <person name="Baker D."/>
            <person name="Gharbi K."/>
            <person name="Hall N."/>
            <person name="Watson M."/>
            <person name="Adriaenssens E.M."/>
            <person name="Foster-Nyarko E."/>
            <person name="Jarju S."/>
            <person name="Secka A."/>
            <person name="Antonio M."/>
            <person name="Oren A."/>
            <person name="Chaudhuri R.R."/>
            <person name="La Ragione R."/>
            <person name="Hildebrand F."/>
            <person name="Pallen M.J."/>
        </authorList>
    </citation>
    <scope>NUCLEOTIDE SEQUENCE</scope>
    <source>
        <strain evidence="5">10037</strain>
    </source>
</reference>
<dbReference type="GO" id="GO:0030527">
    <property type="term" value="F:structural constituent of chromatin"/>
    <property type="evidence" value="ECO:0007669"/>
    <property type="project" value="InterPro"/>
</dbReference>
<evidence type="ECO:0000256" key="4">
    <source>
        <dbReference type="RuleBase" id="RU003939"/>
    </source>
</evidence>
<organism evidence="5 6">
    <name type="scientific">Candidatus Merdivivens pullistercoris</name>
    <dbReference type="NCBI Taxonomy" id="2840873"/>
    <lineage>
        <taxon>Bacteria</taxon>
        <taxon>Pseudomonadati</taxon>
        <taxon>Bacteroidota</taxon>
        <taxon>Bacteroidia</taxon>
        <taxon>Bacteroidales</taxon>
        <taxon>Muribaculaceae</taxon>
        <taxon>Muribaculaceae incertae sedis</taxon>
        <taxon>Candidatus Merdivivens</taxon>
    </lineage>
</organism>
<evidence type="ECO:0000256" key="3">
    <source>
        <dbReference type="ARBA" id="ARBA00023125"/>
    </source>
</evidence>
<dbReference type="GO" id="GO:0003677">
    <property type="term" value="F:DNA binding"/>
    <property type="evidence" value="ECO:0007669"/>
    <property type="project" value="UniProtKB-KW"/>
</dbReference>
<evidence type="ECO:0000313" key="6">
    <source>
        <dbReference type="Proteomes" id="UP000823597"/>
    </source>
</evidence>
<dbReference type="PANTHER" id="PTHR33175">
    <property type="entry name" value="DNA-BINDING PROTEIN HU"/>
    <property type="match status" value="1"/>
</dbReference>
<comment type="caution">
    <text evidence="5">The sequence shown here is derived from an EMBL/GenBank/DDBJ whole genome shotgun (WGS) entry which is preliminary data.</text>
</comment>
<evidence type="ECO:0000313" key="5">
    <source>
        <dbReference type="EMBL" id="MBO8465258.1"/>
    </source>
</evidence>
<dbReference type="Proteomes" id="UP000823597">
    <property type="component" value="Unassembled WGS sequence"/>
</dbReference>
<name>A0A9D9N9A2_9BACT</name>
<comment type="similarity">
    <text evidence="1 4">Belongs to the bacterial histone-like protein family.</text>
</comment>
<dbReference type="GO" id="GO:0005829">
    <property type="term" value="C:cytosol"/>
    <property type="evidence" value="ECO:0007669"/>
    <property type="project" value="TreeGrafter"/>
</dbReference>
<dbReference type="SUPFAM" id="SSF47729">
    <property type="entry name" value="IHF-like DNA-binding proteins"/>
    <property type="match status" value="1"/>
</dbReference>
<dbReference type="InterPro" id="IPR000119">
    <property type="entry name" value="Hist_DNA-bd"/>
</dbReference>
<dbReference type="EMBL" id="JADIME010000044">
    <property type="protein sequence ID" value="MBO8465258.1"/>
    <property type="molecule type" value="Genomic_DNA"/>
</dbReference>
<dbReference type="InterPro" id="IPR010992">
    <property type="entry name" value="IHF-like_DNA-bd_dom_sf"/>
</dbReference>
<evidence type="ECO:0000256" key="1">
    <source>
        <dbReference type="ARBA" id="ARBA00010529"/>
    </source>
</evidence>
<dbReference type="CDD" id="cd13832">
    <property type="entry name" value="IHF"/>
    <property type="match status" value="1"/>
</dbReference>
<accession>A0A9D9N9A2</accession>
<dbReference type="Gene3D" id="4.10.520.10">
    <property type="entry name" value="IHF-like DNA-binding proteins"/>
    <property type="match status" value="1"/>
</dbReference>